<dbReference type="AlphaFoldDB" id="A0A165SWG6"/>
<accession>A0A165SWG6</accession>
<gene>
    <name evidence="1" type="ORF">PsAD2_04652</name>
</gene>
<name>A0A165SWG6_9HYPH</name>
<dbReference type="STRING" id="989403.SAMN05421798_10456"/>
<evidence type="ECO:0000313" key="1">
    <source>
        <dbReference type="EMBL" id="KZL04569.1"/>
    </source>
</evidence>
<dbReference type="PATRIC" id="fig|989403.3.peg.5092"/>
<dbReference type="Proteomes" id="UP000076577">
    <property type="component" value="Unassembled WGS sequence"/>
</dbReference>
<organism evidence="1 2">
    <name type="scientific">Pseudovibrio axinellae</name>
    <dbReference type="NCBI Taxonomy" id="989403"/>
    <lineage>
        <taxon>Bacteria</taxon>
        <taxon>Pseudomonadati</taxon>
        <taxon>Pseudomonadota</taxon>
        <taxon>Alphaproteobacteria</taxon>
        <taxon>Hyphomicrobiales</taxon>
        <taxon>Stappiaceae</taxon>
        <taxon>Pseudovibrio</taxon>
    </lineage>
</organism>
<proteinExistence type="predicted"/>
<reference evidence="1 2" key="1">
    <citation type="journal article" date="2016" name="Front. Microbiol.">
        <title>Comparative Genomic Analysis Reveals a Diverse Repertoire of Genes Involved in Prokaryote-Eukaryote Interactions within the Pseudovibrio Genus.</title>
        <authorList>
            <person name="Romano S."/>
            <person name="Fernandez-Guerra A."/>
            <person name="Reen F.J."/>
            <person name="Glockner F.O."/>
            <person name="Crowley S.P."/>
            <person name="O'Sullivan O."/>
            <person name="Cotter P.D."/>
            <person name="Adams C."/>
            <person name="Dobson A.D."/>
            <person name="O'Gara F."/>
        </authorList>
    </citation>
    <scope>NUCLEOTIDE SEQUENCE [LARGE SCALE GENOMIC DNA]</scope>
    <source>
        <strain evidence="1 2">Ad2</strain>
    </source>
</reference>
<keyword evidence="2" id="KW-1185">Reference proteome</keyword>
<protein>
    <submittedName>
        <fullName evidence="1">Uncharacterized protein</fullName>
    </submittedName>
</protein>
<comment type="caution">
    <text evidence="1">The sequence shown here is derived from an EMBL/GenBank/DDBJ whole genome shotgun (WGS) entry which is preliminary data.</text>
</comment>
<dbReference type="EMBL" id="LMCB01000161">
    <property type="protein sequence ID" value="KZL04569.1"/>
    <property type="molecule type" value="Genomic_DNA"/>
</dbReference>
<sequence>MTNLPLIITVNTMRMWQVFWFGLPPVCYGPTLQPQPASKKCAGTGRDDYLYLALSKCGRCNGTGTNEFKEAGDSSTTPVR</sequence>
<evidence type="ECO:0000313" key="2">
    <source>
        <dbReference type="Proteomes" id="UP000076577"/>
    </source>
</evidence>
<dbReference type="RefSeq" id="WP_068011200.1">
    <property type="nucleotide sequence ID" value="NZ_FOFM01000004.1"/>
</dbReference>